<dbReference type="SUPFAM" id="SSF55874">
    <property type="entry name" value="ATPase domain of HSP90 chaperone/DNA topoisomerase II/histidine kinase"/>
    <property type="match status" value="1"/>
</dbReference>
<dbReference type="PANTHER" id="PTHR24421:SF10">
    <property type="entry name" value="NITRATE_NITRITE SENSOR PROTEIN NARQ"/>
    <property type="match status" value="1"/>
</dbReference>
<proteinExistence type="predicted"/>
<dbReference type="Gene3D" id="1.20.5.1930">
    <property type="match status" value="1"/>
</dbReference>
<dbReference type="CDD" id="cd16917">
    <property type="entry name" value="HATPase_UhpB-NarQ-NarX-like"/>
    <property type="match status" value="1"/>
</dbReference>
<evidence type="ECO:0000256" key="2">
    <source>
        <dbReference type="ARBA" id="ARBA00012438"/>
    </source>
</evidence>
<dbReference type="EC" id="2.7.13.3" evidence="2"/>
<dbReference type="RefSeq" id="WP_345612893.1">
    <property type="nucleotide sequence ID" value="NZ_BAABJV010000004.1"/>
</dbReference>
<gene>
    <name evidence="11" type="ORF">GCM10023329_23470</name>
</gene>
<dbReference type="Pfam" id="PF07730">
    <property type="entry name" value="HisKA_3"/>
    <property type="match status" value="1"/>
</dbReference>
<keyword evidence="8" id="KW-0902">Two-component regulatory system</keyword>
<dbReference type="InterPro" id="IPR011712">
    <property type="entry name" value="Sig_transdc_His_kin_sub3_dim/P"/>
</dbReference>
<comment type="caution">
    <text evidence="11">The sequence shown here is derived from an EMBL/GenBank/DDBJ whole genome shotgun (WGS) entry which is preliminary data.</text>
</comment>
<protein>
    <recommendedName>
        <fullName evidence="2">histidine kinase</fullName>
        <ecNumber evidence="2">2.7.13.3</ecNumber>
    </recommendedName>
</protein>
<dbReference type="Gene3D" id="3.30.565.10">
    <property type="entry name" value="Histidine kinase-like ATPase, C-terminal domain"/>
    <property type="match status" value="1"/>
</dbReference>
<evidence type="ECO:0000256" key="6">
    <source>
        <dbReference type="ARBA" id="ARBA00022777"/>
    </source>
</evidence>
<organism evidence="11 12">
    <name type="scientific">Streptomyces sanyensis</name>
    <dbReference type="NCBI Taxonomy" id="568869"/>
    <lineage>
        <taxon>Bacteria</taxon>
        <taxon>Bacillati</taxon>
        <taxon>Actinomycetota</taxon>
        <taxon>Actinomycetes</taxon>
        <taxon>Kitasatosporales</taxon>
        <taxon>Streptomycetaceae</taxon>
        <taxon>Streptomyces</taxon>
    </lineage>
</organism>
<keyword evidence="7" id="KW-0067">ATP-binding</keyword>
<reference evidence="12" key="1">
    <citation type="journal article" date="2019" name="Int. J. Syst. Evol. Microbiol.">
        <title>The Global Catalogue of Microorganisms (GCM) 10K type strain sequencing project: providing services to taxonomists for standard genome sequencing and annotation.</title>
        <authorList>
            <consortium name="The Broad Institute Genomics Platform"/>
            <consortium name="The Broad Institute Genome Sequencing Center for Infectious Disease"/>
            <person name="Wu L."/>
            <person name="Ma J."/>
        </authorList>
    </citation>
    <scope>NUCLEOTIDE SEQUENCE [LARGE SCALE GENOMIC DNA]</scope>
    <source>
        <strain evidence="12">JCM 18324</strain>
    </source>
</reference>
<feature type="transmembrane region" description="Helical" evidence="9">
    <location>
        <begin position="144"/>
        <end position="161"/>
    </location>
</feature>
<keyword evidence="9" id="KW-0812">Transmembrane</keyword>
<evidence type="ECO:0000256" key="9">
    <source>
        <dbReference type="SAM" id="Phobius"/>
    </source>
</evidence>
<keyword evidence="6 11" id="KW-0418">Kinase</keyword>
<dbReference type="SMART" id="SM00387">
    <property type="entry name" value="HATPase_c"/>
    <property type="match status" value="1"/>
</dbReference>
<evidence type="ECO:0000259" key="10">
    <source>
        <dbReference type="SMART" id="SM00387"/>
    </source>
</evidence>
<sequence length="382" mass="40296">MRDLIRALWDEPGAPGPPPVGWRDRALVAVLLPVAVLEGLLRPDVPWRTLSLLVGAGLVPTLLLRRARPLLTVVIAFGTLFLTQVWALVMGGRPPALNTMIFVLLLPYSLFRWGSKRQALTGLPVMLVPAALSVPLTSTGPGDAVAGFAILFASMALGEAVRYRAYARVRQLDQVRLIEREQLARDLHDTVAHHVSAIVIRAQAGLAVSATDPAAAGKALRVIETEASRTLAEMRSMVRLLRRSGERADLSPAPLVGDLGALPQVAAGPALDVEITGDVGSLAPALSTAVYRLVQESVTNARRHARHASRIAVSVAADERSVHVRVSDDGDTVHPRSGAGPGYGLLGMAERADLLGGSLSAGPNPGRGWTVTAVLPRSGSAS</sequence>
<dbReference type="InterPro" id="IPR003594">
    <property type="entry name" value="HATPase_dom"/>
</dbReference>
<feature type="domain" description="Histidine kinase/HSP90-like ATPase" evidence="10">
    <location>
        <begin position="285"/>
        <end position="379"/>
    </location>
</feature>
<evidence type="ECO:0000256" key="1">
    <source>
        <dbReference type="ARBA" id="ARBA00000085"/>
    </source>
</evidence>
<evidence type="ECO:0000313" key="12">
    <source>
        <dbReference type="Proteomes" id="UP001501147"/>
    </source>
</evidence>
<evidence type="ECO:0000256" key="7">
    <source>
        <dbReference type="ARBA" id="ARBA00022840"/>
    </source>
</evidence>
<dbReference type="Pfam" id="PF02518">
    <property type="entry name" value="HATPase_c"/>
    <property type="match status" value="1"/>
</dbReference>
<keyword evidence="5" id="KW-0547">Nucleotide-binding</keyword>
<name>A0ABP9A782_9ACTN</name>
<comment type="catalytic activity">
    <reaction evidence="1">
        <text>ATP + protein L-histidine = ADP + protein N-phospho-L-histidine.</text>
        <dbReference type="EC" id="2.7.13.3"/>
    </reaction>
</comment>
<keyword evidence="4" id="KW-0808">Transferase</keyword>
<evidence type="ECO:0000256" key="4">
    <source>
        <dbReference type="ARBA" id="ARBA00022679"/>
    </source>
</evidence>
<feature type="transmembrane region" description="Helical" evidence="9">
    <location>
        <begin position="70"/>
        <end position="89"/>
    </location>
</feature>
<evidence type="ECO:0000256" key="5">
    <source>
        <dbReference type="ARBA" id="ARBA00022741"/>
    </source>
</evidence>
<dbReference type="InterPro" id="IPR036890">
    <property type="entry name" value="HATPase_C_sf"/>
</dbReference>
<feature type="transmembrane region" description="Helical" evidence="9">
    <location>
        <begin position="120"/>
        <end position="138"/>
    </location>
</feature>
<dbReference type="GO" id="GO:0016301">
    <property type="term" value="F:kinase activity"/>
    <property type="evidence" value="ECO:0007669"/>
    <property type="project" value="UniProtKB-KW"/>
</dbReference>
<keyword evidence="12" id="KW-1185">Reference proteome</keyword>
<keyword evidence="9" id="KW-0472">Membrane</keyword>
<keyword evidence="3" id="KW-0597">Phosphoprotein</keyword>
<dbReference type="Proteomes" id="UP001501147">
    <property type="component" value="Unassembled WGS sequence"/>
</dbReference>
<evidence type="ECO:0000256" key="8">
    <source>
        <dbReference type="ARBA" id="ARBA00023012"/>
    </source>
</evidence>
<accession>A0ABP9A782</accession>
<evidence type="ECO:0000313" key="11">
    <source>
        <dbReference type="EMBL" id="GAA4774446.1"/>
    </source>
</evidence>
<feature type="transmembrane region" description="Helical" evidence="9">
    <location>
        <begin position="95"/>
        <end position="113"/>
    </location>
</feature>
<evidence type="ECO:0000256" key="3">
    <source>
        <dbReference type="ARBA" id="ARBA00022553"/>
    </source>
</evidence>
<dbReference type="EMBL" id="BAABJV010000004">
    <property type="protein sequence ID" value="GAA4774446.1"/>
    <property type="molecule type" value="Genomic_DNA"/>
</dbReference>
<keyword evidence="9" id="KW-1133">Transmembrane helix</keyword>
<dbReference type="PANTHER" id="PTHR24421">
    <property type="entry name" value="NITRATE/NITRITE SENSOR PROTEIN NARX-RELATED"/>
    <property type="match status" value="1"/>
</dbReference>
<dbReference type="InterPro" id="IPR050482">
    <property type="entry name" value="Sensor_HK_TwoCompSys"/>
</dbReference>